<name>A0ABU0H640_9HYPH</name>
<feature type="compositionally biased region" description="Low complexity" evidence="1">
    <location>
        <begin position="385"/>
        <end position="403"/>
    </location>
</feature>
<feature type="compositionally biased region" description="Basic and acidic residues" evidence="1">
    <location>
        <begin position="207"/>
        <end position="242"/>
    </location>
</feature>
<keyword evidence="4" id="KW-1185">Reference proteome</keyword>
<sequence>MISFFDVFRWDRFVATSVIELLFWLLAAMSVLLGGYGLFAGLQFLSSSPIGGLLAIALSIIGGVTGIVGARVLCEAVVIMFRMNDNLLDIRENTLAVAETPTPAAAPQAAVAEDPELAMLERKLAESRAQAARRLETRAVEHRAHEPVIEPKAIEVRVPEPRVEARVEPRPEPRVSESRPARSWEVRAPEPRRTEPRAWDAQPGENRPQEGRTYEPRSPEHRSSETRAVEARLSEHRLHEPKAIPSASESRQTEQRAIEGRLAERRAPEIAVPEVRAPLLKAADPHLVERLAERHANLYAPDPRPSSRTPARVDAEPELPKAALLDIAPVPLAIEPGGERDEATSKNDPATHAEPSLDVARALEDVVEQVKTAVSRAVDEELAREAAGAAVSSAVAEAVSPAKADPKPADPKLADQGSDPRPTPPKGGRSRSSKAQKAAQRQAKTGDAA</sequence>
<evidence type="ECO:0000256" key="1">
    <source>
        <dbReference type="SAM" id="MobiDB-lite"/>
    </source>
</evidence>
<feature type="transmembrane region" description="Helical" evidence="2">
    <location>
        <begin position="50"/>
        <end position="74"/>
    </location>
</feature>
<comment type="caution">
    <text evidence="3">The sequence shown here is derived from an EMBL/GenBank/DDBJ whole genome shotgun (WGS) entry which is preliminary data.</text>
</comment>
<keyword evidence="2" id="KW-0812">Transmembrane</keyword>
<dbReference type="EMBL" id="JAUSVO010000003">
    <property type="protein sequence ID" value="MDQ0437781.1"/>
    <property type="molecule type" value="Genomic_DNA"/>
</dbReference>
<evidence type="ECO:0000313" key="4">
    <source>
        <dbReference type="Proteomes" id="UP001241603"/>
    </source>
</evidence>
<feature type="compositionally biased region" description="Basic and acidic residues" evidence="1">
    <location>
        <begin position="251"/>
        <end position="262"/>
    </location>
</feature>
<proteinExistence type="predicted"/>
<reference evidence="3 4" key="1">
    <citation type="submission" date="2023-07" db="EMBL/GenBank/DDBJ databases">
        <title>Genomic Encyclopedia of Type Strains, Phase IV (KMG-IV): sequencing the most valuable type-strain genomes for metagenomic binning, comparative biology and taxonomic classification.</title>
        <authorList>
            <person name="Goeker M."/>
        </authorList>
    </citation>
    <scope>NUCLEOTIDE SEQUENCE [LARGE SCALE GENOMIC DNA]</scope>
    <source>
        <strain evidence="3 4">B6-8</strain>
    </source>
</reference>
<dbReference type="InterPro" id="IPR025557">
    <property type="entry name" value="DUF4282"/>
</dbReference>
<gene>
    <name evidence="3" type="ORF">QO014_002173</name>
</gene>
<evidence type="ECO:0000256" key="2">
    <source>
        <dbReference type="SAM" id="Phobius"/>
    </source>
</evidence>
<feature type="transmembrane region" description="Helical" evidence="2">
    <location>
        <begin position="21"/>
        <end position="44"/>
    </location>
</feature>
<keyword evidence="2" id="KW-0472">Membrane</keyword>
<feature type="compositionally biased region" description="Basic and acidic residues" evidence="1">
    <location>
        <begin position="337"/>
        <end position="351"/>
    </location>
</feature>
<feature type="compositionally biased region" description="Basic and acidic residues" evidence="1">
    <location>
        <begin position="404"/>
        <end position="413"/>
    </location>
</feature>
<feature type="compositionally biased region" description="Basic and acidic residues" evidence="1">
    <location>
        <begin position="161"/>
        <end position="198"/>
    </location>
</feature>
<organism evidence="3 4">
    <name type="scientific">Kaistia dalseonensis</name>
    <dbReference type="NCBI Taxonomy" id="410840"/>
    <lineage>
        <taxon>Bacteria</taxon>
        <taxon>Pseudomonadati</taxon>
        <taxon>Pseudomonadota</taxon>
        <taxon>Alphaproteobacteria</taxon>
        <taxon>Hyphomicrobiales</taxon>
        <taxon>Kaistiaceae</taxon>
        <taxon>Kaistia</taxon>
    </lineage>
</organism>
<feature type="region of interest" description="Disordered" evidence="1">
    <location>
        <begin position="161"/>
        <end position="262"/>
    </location>
</feature>
<evidence type="ECO:0008006" key="5">
    <source>
        <dbReference type="Google" id="ProtNLM"/>
    </source>
</evidence>
<dbReference type="Pfam" id="PF14110">
    <property type="entry name" value="DUF4282"/>
    <property type="match status" value="1"/>
</dbReference>
<dbReference type="RefSeq" id="WP_266348713.1">
    <property type="nucleotide sequence ID" value="NZ_JAPKNG010000003.1"/>
</dbReference>
<evidence type="ECO:0000313" key="3">
    <source>
        <dbReference type="EMBL" id="MDQ0437781.1"/>
    </source>
</evidence>
<feature type="region of interest" description="Disordered" evidence="1">
    <location>
        <begin position="384"/>
        <end position="449"/>
    </location>
</feature>
<feature type="region of interest" description="Disordered" evidence="1">
    <location>
        <begin position="295"/>
        <end position="356"/>
    </location>
</feature>
<protein>
    <recommendedName>
        <fullName evidence="5">DUF4282 domain-containing protein</fullName>
    </recommendedName>
</protein>
<keyword evidence="2" id="KW-1133">Transmembrane helix</keyword>
<dbReference type="Proteomes" id="UP001241603">
    <property type="component" value="Unassembled WGS sequence"/>
</dbReference>
<accession>A0ABU0H640</accession>